<evidence type="ECO:0000256" key="3">
    <source>
        <dbReference type="ARBA" id="ARBA00022448"/>
    </source>
</evidence>
<dbReference type="InterPro" id="IPR012910">
    <property type="entry name" value="Plug_dom"/>
</dbReference>
<sequence>MQHSRNFLTLFISGFFIIHSPLLLANTTQSTRPLISVEEEFVDGGDQSLEDFYGDEDFVSIATGNKVLIHKAPSVATVITAEQIENMGAKTVSEALENVPGLHVYPSPFNRLNTSFSIRGIYTDQNPQILYLVNGLPVREEYTGARPQAFKMPVHSVARIEVIRGPGSAVYGADAYGVINVITKDLNKIKEANYGGSYGSYNSSNLWYQNAFKLGEVELGFSLETLKSDGDDSRILTRDLQTIFDEISQTSTSQAPGELNTNYNIVDIRLTGELNSIKTNFWYWDNNNAGVGLGSGQALDPTGTQNTSIYQFDVNYDWRIASWEAKAQYSFYKMKDKAQFSVLPANSQIPIGADGNLNLTSPVGIGLFVDGYLGNPQPTEKLHSLDFTFLSTDLNEHQLRVGAGISQRKLTAKEEKNFGPGVIDTQKMAELFAIGQMMLIDGTLTDVSNTPYVFVKDVKRKNTYISIQDQWQFANDWELTTGIRYDYYDDFGSTLNPRLALVWAVSQNTTTKLLYGRAFRAPAFDTLYAINNPVGTGNPNLEPETIDTIEFSLNQYLQNNIHWSVNLFKYHSRNLIEFVADQNTTSTTAQNSKGQKGYGFETELSWKFNNNALALNYSWQHSEDESTGITTPLAPEQLFSAIYDNELSESLTFNTKINWIGKREREVDDSRPALANYASVDMAIHWTLNYVGTWRLSLLGKNVFDKSAFEPSHPLVPEVLGPMGDYPIQGRSVYIQISKGL</sequence>
<keyword evidence="4 11" id="KW-1134">Transmembrane beta strand</keyword>
<dbReference type="Gene3D" id="2.170.130.10">
    <property type="entry name" value="TonB-dependent receptor, plug domain"/>
    <property type="match status" value="1"/>
</dbReference>
<dbReference type="CDD" id="cd01347">
    <property type="entry name" value="ligand_gated_channel"/>
    <property type="match status" value="1"/>
</dbReference>
<keyword evidence="9 15" id="KW-0675">Receptor</keyword>
<dbReference type="InterPro" id="IPR039426">
    <property type="entry name" value="TonB-dep_rcpt-like"/>
</dbReference>
<comment type="subcellular location">
    <subcellularLocation>
        <location evidence="1 11">Cell outer membrane</location>
        <topology evidence="1 11">Multi-pass membrane protein</topology>
    </subcellularLocation>
</comment>
<evidence type="ECO:0000313" key="16">
    <source>
        <dbReference type="Proteomes" id="UP001139646"/>
    </source>
</evidence>
<evidence type="ECO:0000256" key="8">
    <source>
        <dbReference type="ARBA" id="ARBA00023136"/>
    </source>
</evidence>
<evidence type="ECO:0000256" key="10">
    <source>
        <dbReference type="ARBA" id="ARBA00023237"/>
    </source>
</evidence>
<protein>
    <submittedName>
        <fullName evidence="15">TonB-dependent receptor</fullName>
    </submittedName>
</protein>
<dbReference type="Gene3D" id="2.40.170.20">
    <property type="entry name" value="TonB-dependent receptor, beta-barrel domain"/>
    <property type="match status" value="1"/>
</dbReference>
<evidence type="ECO:0000259" key="14">
    <source>
        <dbReference type="Pfam" id="PF07715"/>
    </source>
</evidence>
<evidence type="ECO:0000256" key="2">
    <source>
        <dbReference type="ARBA" id="ARBA00008143"/>
    </source>
</evidence>
<dbReference type="Pfam" id="PF07715">
    <property type="entry name" value="Plug"/>
    <property type="match status" value="1"/>
</dbReference>
<dbReference type="InterPro" id="IPR037066">
    <property type="entry name" value="Plug_dom_sf"/>
</dbReference>
<dbReference type="Pfam" id="PF00593">
    <property type="entry name" value="TonB_dep_Rec_b-barrel"/>
    <property type="match status" value="1"/>
</dbReference>
<dbReference type="RefSeq" id="WP_242287120.1">
    <property type="nucleotide sequence ID" value="NZ_JAKKSL010000003.1"/>
</dbReference>
<dbReference type="EMBL" id="JAKKSL010000003">
    <property type="protein sequence ID" value="MCI2284642.1"/>
    <property type="molecule type" value="Genomic_DNA"/>
</dbReference>
<keyword evidence="6" id="KW-0732">Signal</keyword>
<evidence type="ECO:0000256" key="7">
    <source>
        <dbReference type="ARBA" id="ARBA00023077"/>
    </source>
</evidence>
<evidence type="ECO:0000256" key="11">
    <source>
        <dbReference type="PROSITE-ProRule" id="PRU01360"/>
    </source>
</evidence>
<evidence type="ECO:0000256" key="12">
    <source>
        <dbReference type="RuleBase" id="RU003357"/>
    </source>
</evidence>
<dbReference type="InterPro" id="IPR000531">
    <property type="entry name" value="Beta-barrel_TonB"/>
</dbReference>
<dbReference type="PANTHER" id="PTHR30069:SF29">
    <property type="entry name" value="HEMOGLOBIN AND HEMOGLOBIN-HAPTOGLOBIN-BINDING PROTEIN 1-RELATED"/>
    <property type="match status" value="1"/>
</dbReference>
<comment type="caution">
    <text evidence="15">The sequence shown here is derived from an EMBL/GenBank/DDBJ whole genome shotgun (WGS) entry which is preliminary data.</text>
</comment>
<comment type="similarity">
    <text evidence="2">Belongs to the TonB-dependent receptor family. Hemoglobin/haptoglobin binding protein subfamily.</text>
</comment>
<dbReference type="PROSITE" id="PS52016">
    <property type="entry name" value="TONB_DEPENDENT_REC_3"/>
    <property type="match status" value="1"/>
</dbReference>
<keyword evidence="8 11" id="KW-0472">Membrane</keyword>
<feature type="domain" description="TonB-dependent receptor-like beta-barrel" evidence="13">
    <location>
        <begin position="276"/>
        <end position="702"/>
    </location>
</feature>
<keyword evidence="7 12" id="KW-0798">TonB box</keyword>
<name>A0ABS9X6K5_9GAMM</name>
<evidence type="ECO:0000256" key="1">
    <source>
        <dbReference type="ARBA" id="ARBA00004571"/>
    </source>
</evidence>
<gene>
    <name evidence="15" type="ORF">L3081_16155</name>
</gene>
<evidence type="ECO:0000259" key="13">
    <source>
        <dbReference type="Pfam" id="PF00593"/>
    </source>
</evidence>
<reference evidence="15" key="1">
    <citation type="submission" date="2022-01" db="EMBL/GenBank/DDBJ databases">
        <title>Colwellia maritima, isolated from seawater.</title>
        <authorList>
            <person name="Kristyanto S."/>
            <person name="Jung J."/>
            <person name="Jeon C.O."/>
        </authorList>
    </citation>
    <scope>NUCLEOTIDE SEQUENCE</scope>
    <source>
        <strain evidence="15">MSW7</strain>
    </source>
</reference>
<proteinExistence type="inferred from homology"/>
<dbReference type="InterPro" id="IPR036942">
    <property type="entry name" value="Beta-barrel_TonB_sf"/>
</dbReference>
<dbReference type="PANTHER" id="PTHR30069">
    <property type="entry name" value="TONB-DEPENDENT OUTER MEMBRANE RECEPTOR"/>
    <property type="match status" value="1"/>
</dbReference>
<keyword evidence="3 11" id="KW-0813">Transport</keyword>
<evidence type="ECO:0000313" key="15">
    <source>
        <dbReference type="EMBL" id="MCI2284642.1"/>
    </source>
</evidence>
<evidence type="ECO:0000256" key="9">
    <source>
        <dbReference type="ARBA" id="ARBA00023170"/>
    </source>
</evidence>
<keyword evidence="5 11" id="KW-0812">Transmembrane</keyword>
<evidence type="ECO:0000256" key="4">
    <source>
        <dbReference type="ARBA" id="ARBA00022452"/>
    </source>
</evidence>
<accession>A0ABS9X6K5</accession>
<keyword evidence="10 11" id="KW-0998">Cell outer membrane</keyword>
<organism evidence="15 16">
    <name type="scientific">Colwellia maritima</name>
    <dbReference type="NCBI Taxonomy" id="2912588"/>
    <lineage>
        <taxon>Bacteria</taxon>
        <taxon>Pseudomonadati</taxon>
        <taxon>Pseudomonadota</taxon>
        <taxon>Gammaproteobacteria</taxon>
        <taxon>Alteromonadales</taxon>
        <taxon>Colwelliaceae</taxon>
        <taxon>Colwellia</taxon>
    </lineage>
</organism>
<dbReference type="Proteomes" id="UP001139646">
    <property type="component" value="Unassembled WGS sequence"/>
</dbReference>
<evidence type="ECO:0000256" key="6">
    <source>
        <dbReference type="ARBA" id="ARBA00022729"/>
    </source>
</evidence>
<evidence type="ECO:0000256" key="5">
    <source>
        <dbReference type="ARBA" id="ARBA00022692"/>
    </source>
</evidence>
<dbReference type="SUPFAM" id="SSF56935">
    <property type="entry name" value="Porins"/>
    <property type="match status" value="1"/>
</dbReference>
<feature type="domain" description="TonB-dependent receptor plug" evidence="14">
    <location>
        <begin position="71"/>
        <end position="177"/>
    </location>
</feature>
<keyword evidence="16" id="KW-1185">Reference proteome</keyword>